<evidence type="ECO:0000313" key="2">
    <source>
        <dbReference type="Proteomes" id="UP000316291"/>
    </source>
</evidence>
<keyword evidence="2" id="KW-1185">Reference proteome</keyword>
<reference evidence="1 2" key="1">
    <citation type="journal article" date="2015" name="Stand. Genomic Sci.">
        <title>Genomic Encyclopedia of Bacterial and Archaeal Type Strains, Phase III: the genomes of soil and plant-associated and newly described type strains.</title>
        <authorList>
            <person name="Whitman W.B."/>
            <person name="Woyke T."/>
            <person name="Klenk H.P."/>
            <person name="Zhou Y."/>
            <person name="Lilburn T.G."/>
            <person name="Beck B.J."/>
            <person name="De Vos P."/>
            <person name="Vandamme P."/>
            <person name="Eisen J.A."/>
            <person name="Garrity G."/>
            <person name="Hugenholtz P."/>
            <person name="Kyrpides N.C."/>
        </authorList>
    </citation>
    <scope>NUCLEOTIDE SEQUENCE [LARGE SCALE GENOMIC DNA]</scope>
    <source>
        <strain evidence="1 2">CGMCC 1.10948</strain>
    </source>
</reference>
<sequence>MVKDSKRKMRVKPGPKVADEDVKHERLTLRVHSDLIDILQRRADERNMSRSAYVEQLLVAWVQADPRNPKVDSKGKRVENAPHPFELMNKNSMLFGAKWAKFNQIYSLLFDQSAPAKWVDQPQDHWFGQDDEA</sequence>
<comment type="caution">
    <text evidence="1">The sequence shown here is derived from an EMBL/GenBank/DDBJ whole genome shotgun (WGS) entry which is preliminary data.</text>
</comment>
<dbReference type="AlphaFoldDB" id="A0A562RMZ5"/>
<accession>A0A562RMZ5</accession>
<dbReference type="CDD" id="cd21631">
    <property type="entry name" value="RHH_CopG_NikR-like"/>
    <property type="match status" value="1"/>
</dbReference>
<proteinExistence type="predicted"/>
<dbReference type="SUPFAM" id="SSF47598">
    <property type="entry name" value="Ribbon-helix-helix"/>
    <property type="match status" value="1"/>
</dbReference>
<dbReference type="Proteomes" id="UP000316291">
    <property type="component" value="Unassembled WGS sequence"/>
</dbReference>
<organism evidence="1 2">
    <name type="scientific">Bradyrhizobium huanghuaihaiense</name>
    <dbReference type="NCBI Taxonomy" id="990078"/>
    <lineage>
        <taxon>Bacteria</taxon>
        <taxon>Pseudomonadati</taxon>
        <taxon>Pseudomonadota</taxon>
        <taxon>Alphaproteobacteria</taxon>
        <taxon>Hyphomicrobiales</taxon>
        <taxon>Nitrobacteraceae</taxon>
        <taxon>Bradyrhizobium</taxon>
    </lineage>
</organism>
<gene>
    <name evidence="1" type="ORF">IQ16_03600</name>
</gene>
<name>A0A562RMZ5_9BRAD</name>
<evidence type="ECO:0000313" key="1">
    <source>
        <dbReference type="EMBL" id="TWI70427.1"/>
    </source>
</evidence>
<dbReference type="InterPro" id="IPR010985">
    <property type="entry name" value="Ribbon_hlx_hlx"/>
</dbReference>
<protein>
    <submittedName>
        <fullName evidence="1">Ribbon-helix-helix CopG family protein</fullName>
    </submittedName>
</protein>
<dbReference type="GO" id="GO:0006355">
    <property type="term" value="P:regulation of DNA-templated transcription"/>
    <property type="evidence" value="ECO:0007669"/>
    <property type="project" value="InterPro"/>
</dbReference>
<dbReference type="EMBL" id="VLLA01000008">
    <property type="protein sequence ID" value="TWI70427.1"/>
    <property type="molecule type" value="Genomic_DNA"/>
</dbReference>